<keyword evidence="2" id="KW-1185">Reference proteome</keyword>
<dbReference type="EMBL" id="BAABRN010000139">
    <property type="protein sequence ID" value="GAA5504494.1"/>
    <property type="molecule type" value="Genomic_DNA"/>
</dbReference>
<evidence type="ECO:0008006" key="3">
    <source>
        <dbReference type="Google" id="ProtNLM"/>
    </source>
</evidence>
<gene>
    <name evidence="1" type="ORF">Dxin01_04269</name>
</gene>
<reference evidence="1 2" key="1">
    <citation type="submission" date="2024-02" db="EMBL/GenBank/DDBJ databases">
        <title>Deinococcus xinjiangensis NBRC 107630.</title>
        <authorList>
            <person name="Ichikawa N."/>
            <person name="Katano-Makiyama Y."/>
            <person name="Hidaka K."/>
        </authorList>
    </citation>
    <scope>NUCLEOTIDE SEQUENCE [LARGE SCALE GENOMIC DNA]</scope>
    <source>
        <strain evidence="1 2">NBRC 107630</strain>
    </source>
</reference>
<proteinExistence type="predicted"/>
<comment type="caution">
    <text evidence="1">The sequence shown here is derived from an EMBL/GenBank/DDBJ whole genome shotgun (WGS) entry which is preliminary data.</text>
</comment>
<evidence type="ECO:0000313" key="1">
    <source>
        <dbReference type="EMBL" id="GAA5504494.1"/>
    </source>
</evidence>
<protein>
    <recommendedName>
        <fullName evidence="3">DegV family protein</fullName>
    </recommendedName>
</protein>
<organism evidence="1 2">
    <name type="scientific">Deinococcus xinjiangensis</name>
    <dbReference type="NCBI Taxonomy" id="457454"/>
    <lineage>
        <taxon>Bacteria</taxon>
        <taxon>Thermotogati</taxon>
        <taxon>Deinococcota</taxon>
        <taxon>Deinococci</taxon>
        <taxon>Deinococcales</taxon>
        <taxon>Deinococcaceae</taxon>
        <taxon>Deinococcus</taxon>
    </lineage>
</organism>
<name>A0ABP9VH02_9DEIO</name>
<dbReference type="RefSeq" id="WP_353544451.1">
    <property type="nucleotide sequence ID" value="NZ_BAABRN010000139.1"/>
</dbReference>
<sequence length="78" mass="8635">MAGLVEEYAAITPHCRMTLFHNGNEEGVAELRYVARRLQMPVPPVLQLGTVLSAHGGPGVFGFSIEPITVWHNYRPFS</sequence>
<evidence type="ECO:0000313" key="2">
    <source>
        <dbReference type="Proteomes" id="UP001458946"/>
    </source>
</evidence>
<accession>A0ABP9VH02</accession>
<dbReference type="Proteomes" id="UP001458946">
    <property type="component" value="Unassembled WGS sequence"/>
</dbReference>